<proteinExistence type="predicted"/>
<feature type="chain" id="PRO_5004717236" description="Sushi domain-containing protein" evidence="1">
    <location>
        <begin position="21"/>
        <end position="141"/>
    </location>
</feature>
<dbReference type="CTD" id="20248375"/>
<accession>V4B5S1</accession>
<dbReference type="KEGG" id="lgi:LOTGIDRAFT_230690"/>
<dbReference type="AlphaFoldDB" id="V4B5S1"/>
<keyword evidence="3" id="KW-1185">Reference proteome</keyword>
<reference evidence="2 3" key="1">
    <citation type="journal article" date="2013" name="Nature">
        <title>Insights into bilaterian evolution from three spiralian genomes.</title>
        <authorList>
            <person name="Simakov O."/>
            <person name="Marletaz F."/>
            <person name="Cho S.J."/>
            <person name="Edsinger-Gonzales E."/>
            <person name="Havlak P."/>
            <person name="Hellsten U."/>
            <person name="Kuo D.H."/>
            <person name="Larsson T."/>
            <person name="Lv J."/>
            <person name="Arendt D."/>
            <person name="Savage R."/>
            <person name="Osoegawa K."/>
            <person name="de Jong P."/>
            <person name="Grimwood J."/>
            <person name="Chapman J.A."/>
            <person name="Shapiro H."/>
            <person name="Aerts A."/>
            <person name="Otillar R.P."/>
            <person name="Terry A.Y."/>
            <person name="Boore J.L."/>
            <person name="Grigoriev I.V."/>
            <person name="Lindberg D.R."/>
            <person name="Seaver E.C."/>
            <person name="Weisblat D.A."/>
            <person name="Putnam N.H."/>
            <person name="Rokhsar D.S."/>
        </authorList>
    </citation>
    <scope>NUCLEOTIDE SEQUENCE [LARGE SCALE GENOMIC DNA]</scope>
</reference>
<name>V4B5S1_LOTGI</name>
<dbReference type="RefSeq" id="XP_009048046.1">
    <property type="nucleotide sequence ID" value="XM_009049798.1"/>
</dbReference>
<feature type="signal peptide" evidence="1">
    <location>
        <begin position="1"/>
        <end position="20"/>
    </location>
</feature>
<dbReference type="OrthoDB" id="6038839at2759"/>
<organism evidence="2 3">
    <name type="scientific">Lottia gigantea</name>
    <name type="common">Giant owl limpet</name>
    <dbReference type="NCBI Taxonomy" id="225164"/>
    <lineage>
        <taxon>Eukaryota</taxon>
        <taxon>Metazoa</taxon>
        <taxon>Spiralia</taxon>
        <taxon>Lophotrochozoa</taxon>
        <taxon>Mollusca</taxon>
        <taxon>Gastropoda</taxon>
        <taxon>Patellogastropoda</taxon>
        <taxon>Lottioidea</taxon>
        <taxon>Lottiidae</taxon>
        <taxon>Lottia</taxon>
    </lineage>
</organism>
<evidence type="ECO:0008006" key="4">
    <source>
        <dbReference type="Google" id="ProtNLM"/>
    </source>
</evidence>
<dbReference type="HOGENOM" id="CLU_1827486_0_0_1"/>
<evidence type="ECO:0000256" key="1">
    <source>
        <dbReference type="SAM" id="SignalP"/>
    </source>
</evidence>
<protein>
    <recommendedName>
        <fullName evidence="4">Sushi domain-containing protein</fullName>
    </recommendedName>
</protein>
<dbReference type="SUPFAM" id="SSF57603">
    <property type="entry name" value="FnI-like domain"/>
    <property type="match status" value="1"/>
</dbReference>
<evidence type="ECO:0000313" key="3">
    <source>
        <dbReference type="Proteomes" id="UP000030746"/>
    </source>
</evidence>
<evidence type="ECO:0000313" key="2">
    <source>
        <dbReference type="EMBL" id="ESP01412.1"/>
    </source>
</evidence>
<dbReference type="GeneID" id="20248375"/>
<gene>
    <name evidence="2" type="ORF">LOTGIDRAFT_230690</name>
</gene>
<dbReference type="Proteomes" id="UP000030746">
    <property type="component" value="Unassembled WGS sequence"/>
</dbReference>
<sequence>MASWQFILVGVLAAVALTSAVDCEYEGKTFADGSKFKLPTSGNCIEYTCTNGGFKTTKKECEQGSSCFPLGHESVNNCYTTVCQQNDDGRIGFINKEIKCSGDEGKCFSPGEEFTKTYQGTVYSKTTCTVEGNDVNYAFRN</sequence>
<keyword evidence="1" id="KW-0732">Signal</keyword>
<dbReference type="EMBL" id="KB200521">
    <property type="protein sequence ID" value="ESP01412.1"/>
    <property type="molecule type" value="Genomic_DNA"/>
</dbReference>